<feature type="non-terminal residue" evidence="1">
    <location>
        <position position="1"/>
    </location>
</feature>
<protein>
    <submittedName>
        <fullName evidence="1">Uncharacterized protein</fullName>
    </submittedName>
</protein>
<reference evidence="1" key="2">
    <citation type="journal article" date="2022" name="New Phytol.">
        <title>Evolutionary transition to the ectomycorrhizal habit in the genomes of a hyperdiverse lineage of mushroom-forming fungi.</title>
        <authorList>
            <person name="Looney B."/>
            <person name="Miyauchi S."/>
            <person name="Morin E."/>
            <person name="Drula E."/>
            <person name="Courty P.E."/>
            <person name="Kohler A."/>
            <person name="Kuo A."/>
            <person name="LaButti K."/>
            <person name="Pangilinan J."/>
            <person name="Lipzen A."/>
            <person name="Riley R."/>
            <person name="Andreopoulos W."/>
            <person name="He G."/>
            <person name="Johnson J."/>
            <person name="Nolan M."/>
            <person name="Tritt A."/>
            <person name="Barry K.W."/>
            <person name="Grigoriev I.V."/>
            <person name="Nagy L.G."/>
            <person name="Hibbett D."/>
            <person name="Henrissat B."/>
            <person name="Matheny P.B."/>
            <person name="Labbe J."/>
            <person name="Martin F.M."/>
        </authorList>
    </citation>
    <scope>NUCLEOTIDE SEQUENCE</scope>
    <source>
        <strain evidence="1">HHB10654</strain>
    </source>
</reference>
<comment type="caution">
    <text evidence="1">The sequence shown here is derived from an EMBL/GenBank/DDBJ whole genome shotgun (WGS) entry which is preliminary data.</text>
</comment>
<accession>A0ACB8SVL7</accession>
<proteinExistence type="predicted"/>
<dbReference type="Proteomes" id="UP000814140">
    <property type="component" value="Unassembled WGS sequence"/>
</dbReference>
<sequence>RSASAQGQNANNSSRPLDVKPTAAAGGVARGGQEDLPMGKANVMDKVIGKTEKVVGKLTKNADMHESGELREAGGKKAAAGEARVPHD</sequence>
<feature type="non-terminal residue" evidence="1">
    <location>
        <position position="88"/>
    </location>
</feature>
<organism evidence="1 2">
    <name type="scientific">Artomyces pyxidatus</name>
    <dbReference type="NCBI Taxonomy" id="48021"/>
    <lineage>
        <taxon>Eukaryota</taxon>
        <taxon>Fungi</taxon>
        <taxon>Dikarya</taxon>
        <taxon>Basidiomycota</taxon>
        <taxon>Agaricomycotina</taxon>
        <taxon>Agaricomycetes</taxon>
        <taxon>Russulales</taxon>
        <taxon>Auriscalpiaceae</taxon>
        <taxon>Artomyces</taxon>
    </lineage>
</organism>
<evidence type="ECO:0000313" key="1">
    <source>
        <dbReference type="EMBL" id="KAI0060175.1"/>
    </source>
</evidence>
<gene>
    <name evidence="1" type="ORF">BV25DRAFT_1787906</name>
</gene>
<keyword evidence="2" id="KW-1185">Reference proteome</keyword>
<name>A0ACB8SVL7_9AGAM</name>
<dbReference type="EMBL" id="MU277221">
    <property type="protein sequence ID" value="KAI0060175.1"/>
    <property type="molecule type" value="Genomic_DNA"/>
</dbReference>
<reference evidence="1" key="1">
    <citation type="submission" date="2021-03" db="EMBL/GenBank/DDBJ databases">
        <authorList>
            <consortium name="DOE Joint Genome Institute"/>
            <person name="Ahrendt S."/>
            <person name="Looney B.P."/>
            <person name="Miyauchi S."/>
            <person name="Morin E."/>
            <person name="Drula E."/>
            <person name="Courty P.E."/>
            <person name="Chicoki N."/>
            <person name="Fauchery L."/>
            <person name="Kohler A."/>
            <person name="Kuo A."/>
            <person name="Labutti K."/>
            <person name="Pangilinan J."/>
            <person name="Lipzen A."/>
            <person name="Riley R."/>
            <person name="Andreopoulos W."/>
            <person name="He G."/>
            <person name="Johnson J."/>
            <person name="Barry K.W."/>
            <person name="Grigoriev I.V."/>
            <person name="Nagy L."/>
            <person name="Hibbett D."/>
            <person name="Henrissat B."/>
            <person name="Matheny P.B."/>
            <person name="Labbe J."/>
            <person name="Martin F."/>
        </authorList>
    </citation>
    <scope>NUCLEOTIDE SEQUENCE</scope>
    <source>
        <strain evidence="1">HHB10654</strain>
    </source>
</reference>
<evidence type="ECO:0000313" key="2">
    <source>
        <dbReference type="Proteomes" id="UP000814140"/>
    </source>
</evidence>